<dbReference type="InterPro" id="IPR031795">
    <property type="entry name" value="Zf-HC3"/>
</dbReference>
<keyword evidence="2" id="KW-0862">Zinc</keyword>
<evidence type="ECO:0000313" key="3">
    <source>
        <dbReference type="Proteomes" id="UP000199529"/>
    </source>
</evidence>
<dbReference type="GO" id="GO:0008270">
    <property type="term" value="F:zinc ion binding"/>
    <property type="evidence" value="ECO:0007669"/>
    <property type="project" value="UniProtKB-KW"/>
</dbReference>
<dbReference type="STRING" id="418495.SAMN05216215_100140"/>
<dbReference type="Gene3D" id="2.30.30.990">
    <property type="entry name" value="Malonyl-[acyl-carrier protein] O-methyltransferase, zinc-finger motif"/>
    <property type="match status" value="1"/>
</dbReference>
<gene>
    <name evidence="2" type="ORF">SAMN05216215_100140</name>
</gene>
<evidence type="ECO:0000256" key="1">
    <source>
        <dbReference type="SAM" id="MobiDB-lite"/>
    </source>
</evidence>
<proteinExistence type="predicted"/>
<dbReference type="Proteomes" id="UP000199529">
    <property type="component" value="Unassembled WGS sequence"/>
</dbReference>
<accession>A0A1H2Q9V2</accession>
<feature type="region of interest" description="Disordered" evidence="1">
    <location>
        <begin position="19"/>
        <end position="42"/>
    </location>
</feature>
<evidence type="ECO:0000313" key="2">
    <source>
        <dbReference type="EMBL" id="SDW03993.1"/>
    </source>
</evidence>
<dbReference type="AlphaFoldDB" id="A0A1H2Q9V2"/>
<keyword evidence="3" id="KW-1185">Reference proteome</keyword>
<feature type="compositionally biased region" description="Basic and acidic residues" evidence="1">
    <location>
        <begin position="24"/>
        <end position="34"/>
    </location>
</feature>
<reference evidence="3" key="1">
    <citation type="submission" date="2016-10" db="EMBL/GenBank/DDBJ databases">
        <authorList>
            <person name="Varghese N."/>
            <person name="Submissions S."/>
        </authorList>
    </citation>
    <scope>NUCLEOTIDE SEQUENCE [LARGE SCALE GENOMIC DNA]</scope>
    <source>
        <strain evidence="3">CGMCC 4.3530</strain>
    </source>
</reference>
<organism evidence="2 3">
    <name type="scientific">Saccharopolyspora shandongensis</name>
    <dbReference type="NCBI Taxonomy" id="418495"/>
    <lineage>
        <taxon>Bacteria</taxon>
        <taxon>Bacillati</taxon>
        <taxon>Actinomycetota</taxon>
        <taxon>Actinomycetes</taxon>
        <taxon>Pseudonocardiales</taxon>
        <taxon>Pseudonocardiaceae</taxon>
        <taxon>Saccharopolyspora</taxon>
    </lineage>
</organism>
<dbReference type="EMBL" id="FNOK01000001">
    <property type="protein sequence ID" value="SDW03993.1"/>
    <property type="molecule type" value="Genomic_DNA"/>
</dbReference>
<keyword evidence="2" id="KW-0479">Metal-binding</keyword>
<sequence length="89" mass="9862">MMSQEVITLLMSRSHRFSWQPGDGARHATADERPHRGRPVGTRISTLCGTQVLSDESVEAWLWVTCPRCNIEAHKLAGIPMPGAADELH</sequence>
<protein>
    <submittedName>
        <fullName evidence="2">Zinc-finger</fullName>
    </submittedName>
</protein>
<name>A0A1H2Q9V2_9PSEU</name>
<dbReference type="Pfam" id="PF16827">
    <property type="entry name" value="zf-HC3"/>
    <property type="match status" value="1"/>
</dbReference>
<keyword evidence="2" id="KW-0863">Zinc-finger</keyword>